<dbReference type="Proteomes" id="UP001215712">
    <property type="component" value="Unassembled WGS sequence"/>
</dbReference>
<dbReference type="PANTHER" id="PTHR31736:SF19">
    <property type="entry name" value="PECTIN LYASE SUPERFAMILY PROTEIN-RELATED"/>
    <property type="match status" value="1"/>
</dbReference>
<evidence type="ECO:0000256" key="8">
    <source>
        <dbReference type="ARBA" id="ARBA00023295"/>
    </source>
</evidence>
<evidence type="ECO:0000313" key="11">
    <source>
        <dbReference type="EMBL" id="KAJ5704144.1"/>
    </source>
</evidence>
<dbReference type="GO" id="GO:0071555">
    <property type="term" value="P:cell wall organization"/>
    <property type="evidence" value="ECO:0007669"/>
    <property type="project" value="UniProtKB-KW"/>
</dbReference>
<reference evidence="11" key="1">
    <citation type="journal article" date="2023" name="IMA Fungus">
        <title>Comparative genomic study of the Penicillium genus elucidates a diverse pangenome and 15 lateral gene transfer events.</title>
        <authorList>
            <person name="Petersen C."/>
            <person name="Sorensen T."/>
            <person name="Nielsen M.R."/>
            <person name="Sondergaard T.E."/>
            <person name="Sorensen J.L."/>
            <person name="Fitzpatrick D.A."/>
            <person name="Frisvad J.C."/>
            <person name="Nielsen K.L."/>
        </authorList>
    </citation>
    <scope>NUCLEOTIDE SEQUENCE</scope>
    <source>
        <strain evidence="11">IBT 17514</strain>
    </source>
</reference>
<evidence type="ECO:0000256" key="5">
    <source>
        <dbReference type="ARBA" id="ARBA00022801"/>
    </source>
</evidence>
<comment type="similarity">
    <text evidence="2 10">Belongs to the glycosyl hydrolase 28 family.</text>
</comment>
<keyword evidence="7" id="KW-0325">Glycoprotein</keyword>
<accession>A0AAD6HBY1</accession>
<proteinExistence type="inferred from homology"/>
<dbReference type="InterPro" id="IPR012334">
    <property type="entry name" value="Pectin_lyas_fold"/>
</dbReference>
<keyword evidence="12" id="KW-1185">Reference proteome</keyword>
<keyword evidence="9" id="KW-0961">Cell wall biogenesis/degradation</keyword>
<keyword evidence="6" id="KW-1015">Disulfide bond</keyword>
<keyword evidence="5 10" id="KW-0378">Hydrolase</keyword>
<keyword evidence="11" id="KW-0456">Lyase</keyword>
<dbReference type="GO" id="GO:0046576">
    <property type="term" value="F:rhamnogalacturonan alpha-L-rhamnopyranosyl-(1-&gt;4)-alpha-D-galactopyranosyluronide lyase activity"/>
    <property type="evidence" value="ECO:0007669"/>
    <property type="project" value="UniProtKB-ARBA"/>
</dbReference>
<comment type="subcellular location">
    <subcellularLocation>
        <location evidence="1">Secreted</location>
    </subcellularLocation>
</comment>
<dbReference type="GO" id="GO:0004650">
    <property type="term" value="F:polygalacturonase activity"/>
    <property type="evidence" value="ECO:0007669"/>
    <property type="project" value="InterPro"/>
</dbReference>
<dbReference type="InterPro" id="IPR011050">
    <property type="entry name" value="Pectin_lyase_fold/virulence"/>
</dbReference>
<evidence type="ECO:0000256" key="10">
    <source>
        <dbReference type="RuleBase" id="RU361169"/>
    </source>
</evidence>
<dbReference type="SUPFAM" id="SSF51126">
    <property type="entry name" value="Pectin lyase-like"/>
    <property type="match status" value="1"/>
</dbReference>
<evidence type="ECO:0000256" key="3">
    <source>
        <dbReference type="ARBA" id="ARBA00022525"/>
    </source>
</evidence>
<evidence type="ECO:0000256" key="9">
    <source>
        <dbReference type="ARBA" id="ARBA00023316"/>
    </source>
</evidence>
<evidence type="ECO:0000256" key="2">
    <source>
        <dbReference type="ARBA" id="ARBA00008834"/>
    </source>
</evidence>
<keyword evidence="8 10" id="KW-0326">Glycosidase</keyword>
<dbReference type="Pfam" id="PF00295">
    <property type="entry name" value="Glyco_hydro_28"/>
    <property type="match status" value="1"/>
</dbReference>
<evidence type="ECO:0000313" key="12">
    <source>
        <dbReference type="Proteomes" id="UP001215712"/>
    </source>
</evidence>
<keyword evidence="3" id="KW-0964">Secreted</keyword>
<keyword evidence="4" id="KW-0732">Signal</keyword>
<dbReference type="EMBL" id="JAQJAN010000020">
    <property type="protein sequence ID" value="KAJ5704144.1"/>
    <property type="molecule type" value="Genomic_DNA"/>
</dbReference>
<evidence type="ECO:0000256" key="7">
    <source>
        <dbReference type="ARBA" id="ARBA00023180"/>
    </source>
</evidence>
<name>A0AAD6HBY1_9EURO</name>
<dbReference type="PANTHER" id="PTHR31736">
    <property type="match status" value="1"/>
</dbReference>
<evidence type="ECO:0000256" key="1">
    <source>
        <dbReference type="ARBA" id="ARBA00004613"/>
    </source>
</evidence>
<evidence type="ECO:0000256" key="4">
    <source>
        <dbReference type="ARBA" id="ARBA00022729"/>
    </source>
</evidence>
<sequence length="304" mass="33549">MSTALTSLVYIPPGNWSLAVFPELKDGVSNAVQLDGVIHRTGSDGDQMLSFRNCQDFEFFSGNSKGALQGYGYEYLADGDYGPRMMRFQDMGNFSIHGITLIDSPSYYLTFDTVSNGEIYNIIMRGPTTNGATDAIDVWGDNVWVHDIEATNGDECVTVKNPSSNFLIESIYCNLSRGNAIGSLSTGTDIHDVTYRHIYANGADPSYVKSSGGNGTVKNVLWENVIVRDAVYPLAINSNWESTDESADGVFFTNFTYRDWHGYNSENARPIIRMECPSDTPCTDNTFDNVNLWSADSSYASEIC</sequence>
<dbReference type="AlphaFoldDB" id="A0AAD6HBY1"/>
<protein>
    <submittedName>
        <fullName evidence="11">Pectin lyase-like protein</fullName>
    </submittedName>
</protein>
<organism evidence="11 12">
    <name type="scientific">Penicillium malachiteum</name>
    <dbReference type="NCBI Taxonomy" id="1324776"/>
    <lineage>
        <taxon>Eukaryota</taxon>
        <taxon>Fungi</taxon>
        <taxon>Dikarya</taxon>
        <taxon>Ascomycota</taxon>
        <taxon>Pezizomycotina</taxon>
        <taxon>Eurotiomycetes</taxon>
        <taxon>Eurotiomycetidae</taxon>
        <taxon>Eurotiales</taxon>
        <taxon>Aspergillaceae</taxon>
        <taxon>Penicillium</taxon>
    </lineage>
</organism>
<dbReference type="GO" id="GO:0005576">
    <property type="term" value="C:extracellular region"/>
    <property type="evidence" value="ECO:0007669"/>
    <property type="project" value="UniProtKB-SubCell"/>
</dbReference>
<evidence type="ECO:0000256" key="6">
    <source>
        <dbReference type="ARBA" id="ARBA00023157"/>
    </source>
</evidence>
<reference evidence="11" key="2">
    <citation type="submission" date="2023-01" db="EMBL/GenBank/DDBJ databases">
        <authorList>
            <person name="Petersen C."/>
        </authorList>
    </citation>
    <scope>NUCLEOTIDE SEQUENCE</scope>
    <source>
        <strain evidence="11">IBT 17514</strain>
    </source>
</reference>
<dbReference type="InterPro" id="IPR000743">
    <property type="entry name" value="Glyco_hydro_28"/>
</dbReference>
<gene>
    <name evidence="11" type="ORF">N7493_011282</name>
</gene>
<dbReference type="GO" id="GO:0005975">
    <property type="term" value="P:carbohydrate metabolic process"/>
    <property type="evidence" value="ECO:0007669"/>
    <property type="project" value="InterPro"/>
</dbReference>
<dbReference type="Gene3D" id="2.160.20.10">
    <property type="entry name" value="Single-stranded right-handed beta-helix, Pectin lyase-like"/>
    <property type="match status" value="1"/>
</dbReference>
<comment type="caution">
    <text evidence="11">The sequence shown here is derived from an EMBL/GenBank/DDBJ whole genome shotgun (WGS) entry which is preliminary data.</text>
</comment>